<protein>
    <submittedName>
        <fullName evidence="1">Uncharacterized protein</fullName>
    </submittedName>
</protein>
<evidence type="ECO:0000313" key="1">
    <source>
        <dbReference type="EMBL" id="RPB24661.1"/>
    </source>
</evidence>
<proteinExistence type="predicted"/>
<organism evidence="1 2">
    <name type="scientific">Terfezia boudieri ATCC MYA-4762</name>
    <dbReference type="NCBI Taxonomy" id="1051890"/>
    <lineage>
        <taxon>Eukaryota</taxon>
        <taxon>Fungi</taxon>
        <taxon>Dikarya</taxon>
        <taxon>Ascomycota</taxon>
        <taxon>Pezizomycotina</taxon>
        <taxon>Pezizomycetes</taxon>
        <taxon>Pezizales</taxon>
        <taxon>Pezizaceae</taxon>
        <taxon>Terfezia</taxon>
    </lineage>
</organism>
<gene>
    <name evidence="1" type="ORF">L211DRAFT_181826</name>
</gene>
<dbReference type="InParanoid" id="A0A3N4LVJ1"/>
<accession>A0A3N4LVJ1</accession>
<name>A0A3N4LVJ1_9PEZI</name>
<dbReference type="AlphaFoldDB" id="A0A3N4LVJ1"/>
<evidence type="ECO:0000313" key="2">
    <source>
        <dbReference type="Proteomes" id="UP000267821"/>
    </source>
</evidence>
<sequence length="64" mass="7252">MSQINQPVPDKFVISCLSPPRSPINVASHTRDWLVGPSWTLLAQMLTRGWCPWILQTTNLLFMG</sequence>
<dbReference type="EMBL" id="ML121541">
    <property type="protein sequence ID" value="RPB24661.1"/>
    <property type="molecule type" value="Genomic_DNA"/>
</dbReference>
<keyword evidence="2" id="KW-1185">Reference proteome</keyword>
<reference evidence="1 2" key="1">
    <citation type="journal article" date="2018" name="Nat. Ecol. Evol.">
        <title>Pezizomycetes genomes reveal the molecular basis of ectomycorrhizal truffle lifestyle.</title>
        <authorList>
            <person name="Murat C."/>
            <person name="Payen T."/>
            <person name="Noel B."/>
            <person name="Kuo A."/>
            <person name="Morin E."/>
            <person name="Chen J."/>
            <person name="Kohler A."/>
            <person name="Krizsan K."/>
            <person name="Balestrini R."/>
            <person name="Da Silva C."/>
            <person name="Montanini B."/>
            <person name="Hainaut M."/>
            <person name="Levati E."/>
            <person name="Barry K.W."/>
            <person name="Belfiori B."/>
            <person name="Cichocki N."/>
            <person name="Clum A."/>
            <person name="Dockter R.B."/>
            <person name="Fauchery L."/>
            <person name="Guy J."/>
            <person name="Iotti M."/>
            <person name="Le Tacon F."/>
            <person name="Lindquist E.A."/>
            <person name="Lipzen A."/>
            <person name="Malagnac F."/>
            <person name="Mello A."/>
            <person name="Molinier V."/>
            <person name="Miyauchi S."/>
            <person name="Poulain J."/>
            <person name="Riccioni C."/>
            <person name="Rubini A."/>
            <person name="Sitrit Y."/>
            <person name="Splivallo R."/>
            <person name="Traeger S."/>
            <person name="Wang M."/>
            <person name="Zifcakova L."/>
            <person name="Wipf D."/>
            <person name="Zambonelli A."/>
            <person name="Paolocci F."/>
            <person name="Nowrousian M."/>
            <person name="Ottonello S."/>
            <person name="Baldrian P."/>
            <person name="Spatafora J.W."/>
            <person name="Henrissat B."/>
            <person name="Nagy L.G."/>
            <person name="Aury J.M."/>
            <person name="Wincker P."/>
            <person name="Grigoriev I.V."/>
            <person name="Bonfante P."/>
            <person name="Martin F.M."/>
        </authorList>
    </citation>
    <scope>NUCLEOTIDE SEQUENCE [LARGE SCALE GENOMIC DNA]</scope>
    <source>
        <strain evidence="1 2">ATCC MYA-4762</strain>
    </source>
</reference>
<dbReference type="Proteomes" id="UP000267821">
    <property type="component" value="Unassembled WGS sequence"/>
</dbReference>